<dbReference type="Pfam" id="PF02518">
    <property type="entry name" value="HATPase_c"/>
    <property type="match status" value="1"/>
</dbReference>
<feature type="domain" description="Histidine kinase" evidence="9">
    <location>
        <begin position="681"/>
        <end position="774"/>
    </location>
</feature>
<feature type="transmembrane region" description="Helical" evidence="8">
    <location>
        <begin position="274"/>
        <end position="297"/>
    </location>
</feature>
<dbReference type="GO" id="GO:0046983">
    <property type="term" value="F:protein dimerization activity"/>
    <property type="evidence" value="ECO:0007669"/>
    <property type="project" value="InterPro"/>
</dbReference>
<dbReference type="AlphaFoldDB" id="A0A927C8F6"/>
<keyword evidence="8" id="KW-1133">Transmembrane helix</keyword>
<evidence type="ECO:0000256" key="3">
    <source>
        <dbReference type="ARBA" id="ARBA00022679"/>
    </source>
</evidence>
<gene>
    <name evidence="10" type="ORF">IDH45_15125</name>
</gene>
<comment type="caution">
    <text evidence="10">The sequence shown here is derived from an EMBL/GenBank/DDBJ whole genome shotgun (WGS) entry which is preliminary data.</text>
</comment>
<dbReference type="CDD" id="cd16917">
    <property type="entry name" value="HATPase_UhpB-NarQ-NarX-like"/>
    <property type="match status" value="1"/>
</dbReference>
<dbReference type="Gene3D" id="3.30.565.10">
    <property type="entry name" value="Histidine kinase-like ATPase, C-terminal domain"/>
    <property type="match status" value="1"/>
</dbReference>
<keyword evidence="5" id="KW-0418">Kinase</keyword>
<evidence type="ECO:0000313" key="11">
    <source>
        <dbReference type="Proteomes" id="UP000639396"/>
    </source>
</evidence>
<keyword evidence="4" id="KW-0547">Nucleotide-binding</keyword>
<dbReference type="Proteomes" id="UP000639396">
    <property type="component" value="Unassembled WGS sequence"/>
</dbReference>
<feature type="transmembrane region" description="Helical" evidence="8">
    <location>
        <begin position="368"/>
        <end position="389"/>
    </location>
</feature>
<reference evidence="10" key="1">
    <citation type="submission" date="2020-09" db="EMBL/GenBank/DDBJ databases">
        <title>A novel bacterium of genus Paenibacillus, isolated from South China Sea.</title>
        <authorList>
            <person name="Huang H."/>
            <person name="Mo K."/>
            <person name="Hu Y."/>
        </authorList>
    </citation>
    <scope>NUCLEOTIDE SEQUENCE</scope>
    <source>
        <strain evidence="10">IB182363</strain>
    </source>
</reference>
<proteinExistence type="predicted"/>
<sequence length="778" mass="89207">MFFFLRGRKLPIIILALIGIQIWFAYLTFRYPYIGINLAKNPGSEWVVESLDPESVSQHLDIRIGDTIVSVDGVPPSEHPPIKKWGSIEQVDEIIIERNHQQLTVTTEGVSNSLSYSLLPFIAEIVCFTIALFINSRIKFSKSATLLALVFVCIGITFMSLGASIRGDALGKNLINTFLVLLPVVFLHFLIEFFKEKGDQDLPRGYLKYLYISVAVNFLFRCTFFFESFAAFYMTRITSMINIIMFILSISLSFAVLAGLYIKNYKSNSYLSTIIKVVWVALIISFIPIVTLSFLPLVLYNVEWVSSLYMGWFVLFFPLSFAYLLLTKQLYDIDIVLRRLLFTVIVALLPSGAIVLVNALIFQDYINLKYFFFSFIVVLVILTFVLYSVENMYTRLERVMFPRKHYLQEALKKISKDLTSISSFRDLKDLFLSDIVNTLQVYGGAIVFRHRDSIEMIREGDINQEEVEKIVASEPSSEHPNLMKFEINRHEEYTSYLIMTQKKSNTKLGLEEVQWLSLIISYLAVSLENIYLIRKLTVKLNRLASQLPNEQEAYDFNWFRKLTFELQEQERVRIASDLHDTTMQDLFFLKRKLTALGERLGLPADAKETIHGLVDYIEIINVNLRQSCFDLNPYLLQEIGLVRTIEKIIERESFSSPFQIRFDASGAIAVERRDLETKRHIFRIVQELINNAKKHSEASFISLRLTTISGQVVLHYQDDGVGFDPEEMTAPDIGTSGVGIEQLRSRVLHLNGQLELDAHQGEGVSIRISFPMKGGKTA</sequence>
<keyword evidence="3" id="KW-0808">Transferase</keyword>
<dbReference type="SUPFAM" id="SSF50156">
    <property type="entry name" value="PDZ domain-like"/>
    <property type="match status" value="1"/>
</dbReference>
<dbReference type="EMBL" id="JACXJA010000019">
    <property type="protein sequence ID" value="MBD2863324.1"/>
    <property type="molecule type" value="Genomic_DNA"/>
</dbReference>
<evidence type="ECO:0000313" key="10">
    <source>
        <dbReference type="EMBL" id="MBD2863324.1"/>
    </source>
</evidence>
<feature type="transmembrane region" description="Helical" evidence="8">
    <location>
        <begin position="177"/>
        <end position="194"/>
    </location>
</feature>
<dbReference type="Pfam" id="PF07730">
    <property type="entry name" value="HisKA_3"/>
    <property type="match status" value="1"/>
</dbReference>
<feature type="transmembrane region" description="Helical" evidence="8">
    <location>
        <begin position="146"/>
        <end position="165"/>
    </location>
</feature>
<evidence type="ECO:0000256" key="8">
    <source>
        <dbReference type="SAM" id="Phobius"/>
    </source>
</evidence>
<feature type="transmembrane region" description="Helical" evidence="8">
    <location>
        <begin position="309"/>
        <end position="327"/>
    </location>
</feature>
<dbReference type="GO" id="GO:0016020">
    <property type="term" value="C:membrane"/>
    <property type="evidence" value="ECO:0007669"/>
    <property type="project" value="InterPro"/>
</dbReference>
<dbReference type="GO" id="GO:0000155">
    <property type="term" value="F:phosphorelay sensor kinase activity"/>
    <property type="evidence" value="ECO:0007669"/>
    <property type="project" value="InterPro"/>
</dbReference>
<dbReference type="Gene3D" id="1.20.5.1930">
    <property type="match status" value="1"/>
</dbReference>
<evidence type="ECO:0000256" key="5">
    <source>
        <dbReference type="ARBA" id="ARBA00022777"/>
    </source>
</evidence>
<dbReference type="InterPro" id="IPR011712">
    <property type="entry name" value="Sig_transdc_His_kin_sub3_dim/P"/>
</dbReference>
<evidence type="ECO:0000256" key="7">
    <source>
        <dbReference type="ARBA" id="ARBA00023012"/>
    </source>
</evidence>
<feature type="transmembrane region" description="Helical" evidence="8">
    <location>
        <begin position="240"/>
        <end position="262"/>
    </location>
</feature>
<evidence type="ECO:0000256" key="1">
    <source>
        <dbReference type="ARBA" id="ARBA00000085"/>
    </source>
</evidence>
<dbReference type="GO" id="GO:0005524">
    <property type="term" value="F:ATP binding"/>
    <property type="evidence" value="ECO:0007669"/>
    <property type="project" value="UniProtKB-KW"/>
</dbReference>
<comment type="catalytic activity">
    <reaction evidence="1">
        <text>ATP + protein L-histidine = ADP + protein N-phospho-L-histidine.</text>
        <dbReference type="EC" id="2.7.13.3"/>
    </reaction>
</comment>
<dbReference type="InterPro" id="IPR036890">
    <property type="entry name" value="HATPase_C_sf"/>
</dbReference>
<keyword evidence="8" id="KW-0812">Transmembrane</keyword>
<evidence type="ECO:0000256" key="2">
    <source>
        <dbReference type="ARBA" id="ARBA00012438"/>
    </source>
</evidence>
<keyword evidence="8" id="KW-0472">Membrane</keyword>
<keyword evidence="6" id="KW-0067">ATP-binding</keyword>
<keyword evidence="11" id="KW-1185">Reference proteome</keyword>
<dbReference type="EC" id="2.7.13.3" evidence="2"/>
<evidence type="ECO:0000259" key="9">
    <source>
        <dbReference type="PROSITE" id="PS50109"/>
    </source>
</evidence>
<dbReference type="SUPFAM" id="SSF55874">
    <property type="entry name" value="ATPase domain of HSP90 chaperone/DNA topoisomerase II/histidine kinase"/>
    <property type="match status" value="1"/>
</dbReference>
<keyword evidence="7" id="KW-0902">Two-component regulatory system</keyword>
<dbReference type="PROSITE" id="PS50109">
    <property type="entry name" value="HIS_KIN"/>
    <property type="match status" value="1"/>
</dbReference>
<evidence type="ECO:0000256" key="4">
    <source>
        <dbReference type="ARBA" id="ARBA00022741"/>
    </source>
</evidence>
<dbReference type="InterPro" id="IPR036034">
    <property type="entry name" value="PDZ_sf"/>
</dbReference>
<feature type="transmembrane region" description="Helical" evidence="8">
    <location>
        <begin position="12"/>
        <end position="29"/>
    </location>
</feature>
<feature type="transmembrane region" description="Helical" evidence="8">
    <location>
        <begin position="114"/>
        <end position="134"/>
    </location>
</feature>
<feature type="transmembrane region" description="Helical" evidence="8">
    <location>
        <begin position="339"/>
        <end position="362"/>
    </location>
</feature>
<dbReference type="RefSeq" id="WP_190928958.1">
    <property type="nucleotide sequence ID" value="NZ_JACXJA010000019.1"/>
</dbReference>
<name>A0A927C8F6_9BACL</name>
<dbReference type="InterPro" id="IPR050482">
    <property type="entry name" value="Sensor_HK_TwoCompSys"/>
</dbReference>
<dbReference type="PANTHER" id="PTHR24421">
    <property type="entry name" value="NITRATE/NITRITE SENSOR PROTEIN NARX-RELATED"/>
    <property type="match status" value="1"/>
</dbReference>
<organism evidence="10 11">
    <name type="scientific">Paenibacillus oceani</name>
    <dbReference type="NCBI Taxonomy" id="2772510"/>
    <lineage>
        <taxon>Bacteria</taxon>
        <taxon>Bacillati</taxon>
        <taxon>Bacillota</taxon>
        <taxon>Bacilli</taxon>
        <taxon>Bacillales</taxon>
        <taxon>Paenibacillaceae</taxon>
        <taxon>Paenibacillus</taxon>
    </lineage>
</organism>
<protein>
    <recommendedName>
        <fullName evidence="2">histidine kinase</fullName>
        <ecNumber evidence="2">2.7.13.3</ecNumber>
    </recommendedName>
</protein>
<dbReference type="InterPro" id="IPR003594">
    <property type="entry name" value="HATPase_dom"/>
</dbReference>
<dbReference type="SMART" id="SM00387">
    <property type="entry name" value="HATPase_c"/>
    <property type="match status" value="1"/>
</dbReference>
<dbReference type="InterPro" id="IPR005467">
    <property type="entry name" value="His_kinase_dom"/>
</dbReference>
<evidence type="ECO:0000256" key="6">
    <source>
        <dbReference type="ARBA" id="ARBA00022840"/>
    </source>
</evidence>
<feature type="transmembrane region" description="Helical" evidence="8">
    <location>
        <begin position="206"/>
        <end position="234"/>
    </location>
</feature>
<accession>A0A927C8F6</accession>
<dbReference type="PANTHER" id="PTHR24421:SF60">
    <property type="entry name" value="SENSOR HISTIDINE KINASE COMP"/>
    <property type="match status" value="1"/>
</dbReference>